<evidence type="ECO:0000256" key="1">
    <source>
        <dbReference type="SAM" id="Phobius"/>
    </source>
</evidence>
<dbReference type="EMBL" id="JAJPDE010000056">
    <property type="protein sequence ID" value="MCD7130365.1"/>
    <property type="molecule type" value="Genomic_DNA"/>
</dbReference>
<keyword evidence="6" id="KW-1185">Reference proteome</keyword>
<reference evidence="4 6" key="2">
    <citation type="submission" date="2021-12" db="EMBL/GenBank/DDBJ databases">
        <title>A phylogenomic analysis of Limosilactobacillus reuteri reveals ancient and stable evolutionary relationships with rodents and birds and zoonotic transmission to humans.</title>
        <authorList>
            <person name="Li F."/>
            <person name="Li X."/>
            <person name="Cheng C."/>
            <person name="Tollenaar S."/>
            <person name="Zhang J.S."/>
            <person name="Simpson D."/>
            <person name="Tasseva G."/>
            <person name="Perez-Munoz M.E."/>
            <person name="Frese S."/>
            <person name="Gaenzle M.G."/>
            <person name="Walter J."/>
            <person name="Zheng J."/>
        </authorList>
    </citation>
    <scope>NUCLEOTIDE SEQUENCE [LARGE SCALE GENOMIC DNA]</scope>
    <source>
        <strain evidence="4 6">BG-MG3-B</strain>
    </source>
</reference>
<dbReference type="SUPFAM" id="SSF53474">
    <property type="entry name" value="alpha/beta-Hydrolases"/>
    <property type="match status" value="1"/>
</dbReference>
<feature type="transmembrane region" description="Helical" evidence="1">
    <location>
        <begin position="7"/>
        <end position="28"/>
    </location>
</feature>
<dbReference type="Proteomes" id="UP000534578">
    <property type="component" value="Unassembled WGS sequence"/>
</dbReference>
<evidence type="ECO:0000313" key="6">
    <source>
        <dbReference type="Proteomes" id="UP001199710"/>
    </source>
</evidence>
<feature type="domain" description="Alpha/beta hydrolase fold-5" evidence="2">
    <location>
        <begin position="62"/>
        <end position="223"/>
    </location>
</feature>
<dbReference type="InterPro" id="IPR029058">
    <property type="entry name" value="AB_hydrolase_fold"/>
</dbReference>
<dbReference type="GO" id="GO:0016787">
    <property type="term" value="F:hydrolase activity"/>
    <property type="evidence" value="ECO:0007669"/>
    <property type="project" value="UniProtKB-KW"/>
</dbReference>
<keyword evidence="1" id="KW-0812">Transmembrane</keyword>
<proteinExistence type="predicted"/>
<dbReference type="EMBL" id="JACIVE010000009">
    <property type="protein sequence ID" value="MBB1094626.1"/>
    <property type="molecule type" value="Genomic_DNA"/>
</dbReference>
<keyword evidence="1" id="KW-0472">Membrane</keyword>
<dbReference type="Proteomes" id="UP001199710">
    <property type="component" value="Unassembled WGS sequence"/>
</dbReference>
<evidence type="ECO:0000313" key="5">
    <source>
        <dbReference type="Proteomes" id="UP000534578"/>
    </source>
</evidence>
<protein>
    <submittedName>
        <fullName evidence="3">Alpha/beta hydrolase</fullName>
    </submittedName>
</protein>
<dbReference type="InterPro" id="IPR029059">
    <property type="entry name" value="AB_hydrolase_5"/>
</dbReference>
<reference evidence="3 5" key="1">
    <citation type="submission" date="2020-07" db="EMBL/GenBank/DDBJ databases">
        <title>Description of Limosilactobacillus balticus sp. nov., Limosilactobacillus agrestis sp. nov., Limosilactobacillus albertensis sp. nov., Limosilactobacillus rudii sp. nov., Limosilactobacillus fastidiosus sp. nov., five novel Limosilactobacillus species isolated from the vertebrate gastrointestinal tract, and proposal of 6 subspecies of Limosilactobacillus reuteri adapted to the gastrointestinal tract of specific vertebrate hosts.</title>
        <authorList>
            <person name="Li F."/>
            <person name="Cheng C."/>
            <person name="Zheng J."/>
            <person name="Quevedo R.M."/>
            <person name="Li J."/>
            <person name="Roos S."/>
            <person name="Gaenzle M.G."/>
            <person name="Walter J."/>
        </authorList>
    </citation>
    <scope>NUCLEOTIDE SEQUENCE [LARGE SCALE GENOMIC DNA]</scope>
    <source>
        <strain evidence="3 5">BG-MG3-A</strain>
    </source>
</reference>
<evidence type="ECO:0000313" key="4">
    <source>
        <dbReference type="EMBL" id="MCD7130365.1"/>
    </source>
</evidence>
<dbReference type="RefSeq" id="WP_182577619.1">
    <property type="nucleotide sequence ID" value="NZ_JACIVE010000009.1"/>
</dbReference>
<dbReference type="Gene3D" id="3.40.50.1820">
    <property type="entry name" value="alpha/beta hydrolase"/>
    <property type="match status" value="1"/>
</dbReference>
<dbReference type="AlphaFoldDB" id="A0A7W3UFU5"/>
<sequence length="239" mass="26133">MKKAKKVIIVIISIIAILLVAAAGWLHFSTYHPSSAAQKVAQTASQTNKATVFKARHNKMTVIFYTGALVEPDSYSIWAKQVANAGYTVKIVHFPLNLAFFNVNAADKLAGKNKNYVVGGHSLGGAMASRYGHGSHNKYLRGIFLLGAYADEKGRLDKTNLAVLSITASHDKVLNWQKYQTNKKYQPKNTSYQTIKGGNHGNFGSYGHQKGDGHATISTANQQKQVASLLINWLNKVSK</sequence>
<dbReference type="Pfam" id="PF12695">
    <property type="entry name" value="Abhydrolase_5"/>
    <property type="match status" value="1"/>
</dbReference>
<organism evidence="3 5">
    <name type="scientific">Limosilactobacillus agrestis</name>
    <dbReference type="NCBI Taxonomy" id="2759748"/>
    <lineage>
        <taxon>Bacteria</taxon>
        <taxon>Bacillati</taxon>
        <taxon>Bacillota</taxon>
        <taxon>Bacilli</taxon>
        <taxon>Lactobacillales</taxon>
        <taxon>Lactobacillaceae</taxon>
        <taxon>Limosilactobacillus</taxon>
    </lineage>
</organism>
<keyword evidence="3" id="KW-0378">Hydrolase</keyword>
<keyword evidence="1" id="KW-1133">Transmembrane helix</keyword>
<name>A0A7W3UFU5_9LACO</name>
<comment type="caution">
    <text evidence="3">The sequence shown here is derived from an EMBL/GenBank/DDBJ whole genome shotgun (WGS) entry which is preliminary data.</text>
</comment>
<evidence type="ECO:0000313" key="3">
    <source>
        <dbReference type="EMBL" id="MBB1094626.1"/>
    </source>
</evidence>
<gene>
    <name evidence="3" type="ORF">H5R92_00045</name>
    <name evidence="4" type="ORF">LTY36_04075</name>
</gene>
<accession>A0A7W3UFU5</accession>
<evidence type="ECO:0000259" key="2">
    <source>
        <dbReference type="Pfam" id="PF12695"/>
    </source>
</evidence>